<keyword evidence="2" id="KW-1003">Cell membrane</keyword>
<dbReference type="Pfam" id="PF12704">
    <property type="entry name" value="MacB_PCD"/>
    <property type="match status" value="1"/>
</dbReference>
<feature type="transmembrane region" description="Helical" evidence="7">
    <location>
        <begin position="362"/>
        <end position="382"/>
    </location>
</feature>
<dbReference type="EMBL" id="MWWX01000005">
    <property type="protein sequence ID" value="OZG62243.1"/>
    <property type="molecule type" value="Genomic_DNA"/>
</dbReference>
<evidence type="ECO:0000256" key="5">
    <source>
        <dbReference type="ARBA" id="ARBA00023136"/>
    </source>
</evidence>
<evidence type="ECO:0000256" key="1">
    <source>
        <dbReference type="ARBA" id="ARBA00004651"/>
    </source>
</evidence>
<accession>A0A261FTG9</accession>
<keyword evidence="5 7" id="KW-0472">Membrane</keyword>
<evidence type="ECO:0000256" key="7">
    <source>
        <dbReference type="SAM" id="Phobius"/>
    </source>
</evidence>
<sequence length="394" mass="40728">MLIMMLRDLRLAPIRTALTAVSMLIGVLAVVGASLVGTIGSTFLEATNAQIAGRPASYLVSVEAPKGLDADQMQEFATALADADGVAMAPVVTLSEGLTIVPSDGGGTIIPSTVSETVLTTSRYRDVYLLPLVSGRWFSAESDAAGLQIVVNEAGQNRYGGVGSTLSLTSQGTQTVTSATVTGVINDADDSPRAYINATSFAMFEPQLWEPQSVDVYAHPQSSGSTANDISSLVSDIAYDSFSGSATGVQRIDNSDSYTEVLSYLQTAFAACAALLLAMAALGLLNIGLSDIEQRSHELLIRRALGASRTHVMLLVSGSSVILSLIVAAVAITLSMAFVAMIPSILPADSPIPHPSYPYDAAGYALAGAVVTALLGSAVPAVKAARLEPAMALR</sequence>
<comment type="similarity">
    <text evidence="6">Belongs to the ABC-4 integral membrane protein family.</text>
</comment>
<comment type="subcellular location">
    <subcellularLocation>
        <location evidence="1">Cell membrane</location>
        <topology evidence="1">Multi-pass membrane protein</topology>
    </subcellularLocation>
</comment>
<dbReference type="PANTHER" id="PTHR30572">
    <property type="entry name" value="MEMBRANE COMPONENT OF TRANSPORTER-RELATED"/>
    <property type="match status" value="1"/>
</dbReference>
<dbReference type="Proteomes" id="UP000216352">
    <property type="component" value="Unassembled WGS sequence"/>
</dbReference>
<dbReference type="STRING" id="1603886.GCA_001895165_01695"/>
<gene>
    <name evidence="10" type="ORF">BLEM_0789</name>
</gene>
<dbReference type="GO" id="GO:0005886">
    <property type="term" value="C:plasma membrane"/>
    <property type="evidence" value="ECO:0007669"/>
    <property type="project" value="UniProtKB-SubCell"/>
</dbReference>
<dbReference type="InterPro" id="IPR025857">
    <property type="entry name" value="MacB_PCD"/>
</dbReference>
<evidence type="ECO:0000256" key="3">
    <source>
        <dbReference type="ARBA" id="ARBA00022692"/>
    </source>
</evidence>
<keyword evidence="10" id="KW-0067">ATP-binding</keyword>
<evidence type="ECO:0000256" key="4">
    <source>
        <dbReference type="ARBA" id="ARBA00022989"/>
    </source>
</evidence>
<dbReference type="InterPro" id="IPR003838">
    <property type="entry name" value="ABC3_permease_C"/>
</dbReference>
<evidence type="ECO:0000256" key="2">
    <source>
        <dbReference type="ARBA" id="ARBA00022475"/>
    </source>
</evidence>
<reference evidence="10 11" key="1">
    <citation type="journal article" date="2017" name="BMC Genomics">
        <title>Comparative genomic and phylogenomic analyses of the Bifidobacteriaceae family.</title>
        <authorList>
            <person name="Lugli G.A."/>
            <person name="Milani C."/>
            <person name="Turroni F."/>
            <person name="Duranti S."/>
            <person name="Mancabelli L."/>
            <person name="Mangifesta M."/>
            <person name="Ferrario C."/>
            <person name="Modesto M."/>
            <person name="Mattarelli P."/>
            <person name="Jiri K."/>
            <person name="van Sinderen D."/>
            <person name="Ventura M."/>
        </authorList>
    </citation>
    <scope>NUCLEOTIDE SEQUENCE [LARGE SCALE GENOMIC DNA]</scope>
    <source>
        <strain evidence="10 11">DSM 28807</strain>
    </source>
</reference>
<dbReference type="GO" id="GO:0022857">
    <property type="term" value="F:transmembrane transporter activity"/>
    <property type="evidence" value="ECO:0007669"/>
    <property type="project" value="TreeGrafter"/>
</dbReference>
<dbReference type="Pfam" id="PF02687">
    <property type="entry name" value="FtsX"/>
    <property type="match status" value="1"/>
</dbReference>
<keyword evidence="10" id="KW-0547">Nucleotide-binding</keyword>
<keyword evidence="4 7" id="KW-1133">Transmembrane helix</keyword>
<dbReference type="AlphaFoldDB" id="A0A261FTG9"/>
<feature type="transmembrane region" description="Helical" evidence="7">
    <location>
        <begin position="310"/>
        <end position="342"/>
    </location>
</feature>
<feature type="domain" description="ABC3 transporter permease C-terminal" evidence="8">
    <location>
        <begin position="273"/>
        <end position="389"/>
    </location>
</feature>
<dbReference type="PANTHER" id="PTHR30572:SF4">
    <property type="entry name" value="ABC TRANSPORTER PERMEASE YTRF"/>
    <property type="match status" value="1"/>
</dbReference>
<proteinExistence type="inferred from homology"/>
<organism evidence="10 11">
    <name type="scientific">Bifidobacterium lemurum</name>
    <dbReference type="NCBI Taxonomy" id="1603886"/>
    <lineage>
        <taxon>Bacteria</taxon>
        <taxon>Bacillati</taxon>
        <taxon>Actinomycetota</taxon>
        <taxon>Actinomycetes</taxon>
        <taxon>Bifidobacteriales</taxon>
        <taxon>Bifidobacteriaceae</taxon>
        <taxon>Bifidobacterium</taxon>
    </lineage>
</organism>
<evidence type="ECO:0000259" key="8">
    <source>
        <dbReference type="Pfam" id="PF02687"/>
    </source>
</evidence>
<keyword evidence="11" id="KW-1185">Reference proteome</keyword>
<evidence type="ECO:0000313" key="11">
    <source>
        <dbReference type="Proteomes" id="UP000216352"/>
    </source>
</evidence>
<protein>
    <submittedName>
        <fullName evidence="10">Macrolide ABC transporter ATP-binding protein</fullName>
    </submittedName>
</protein>
<feature type="domain" description="MacB-like periplasmic core" evidence="9">
    <location>
        <begin position="16"/>
        <end position="221"/>
    </location>
</feature>
<name>A0A261FTG9_9BIFI</name>
<comment type="caution">
    <text evidence="10">The sequence shown here is derived from an EMBL/GenBank/DDBJ whole genome shotgun (WGS) entry which is preliminary data.</text>
</comment>
<evidence type="ECO:0000259" key="9">
    <source>
        <dbReference type="Pfam" id="PF12704"/>
    </source>
</evidence>
<keyword evidence="3 7" id="KW-0812">Transmembrane</keyword>
<feature type="transmembrane region" description="Helical" evidence="7">
    <location>
        <begin position="264"/>
        <end position="289"/>
    </location>
</feature>
<evidence type="ECO:0000313" key="10">
    <source>
        <dbReference type="EMBL" id="OZG62243.1"/>
    </source>
</evidence>
<dbReference type="OrthoDB" id="3251537at2"/>
<dbReference type="GO" id="GO:0005524">
    <property type="term" value="F:ATP binding"/>
    <property type="evidence" value="ECO:0007669"/>
    <property type="project" value="UniProtKB-KW"/>
</dbReference>
<dbReference type="InterPro" id="IPR050250">
    <property type="entry name" value="Macrolide_Exporter_MacB"/>
</dbReference>
<evidence type="ECO:0000256" key="6">
    <source>
        <dbReference type="ARBA" id="ARBA00038076"/>
    </source>
</evidence>
<dbReference type="RefSeq" id="WP_083570259.1">
    <property type="nucleotide sequence ID" value="NZ_BDIS01000024.1"/>
</dbReference>